<evidence type="ECO:0000256" key="5">
    <source>
        <dbReference type="ARBA" id="ARBA00022989"/>
    </source>
</evidence>
<evidence type="ECO:0000259" key="8">
    <source>
        <dbReference type="PROSITE" id="PS50928"/>
    </source>
</evidence>
<name>A0ABV3SET9_9HYPH</name>
<feature type="transmembrane region" description="Helical" evidence="7">
    <location>
        <begin position="180"/>
        <end position="208"/>
    </location>
</feature>
<keyword evidence="2 7" id="KW-0813">Transport</keyword>
<comment type="caution">
    <text evidence="9">The sequence shown here is derived from an EMBL/GenBank/DDBJ whole genome shotgun (WGS) entry which is preliminary data.</text>
</comment>
<evidence type="ECO:0000256" key="3">
    <source>
        <dbReference type="ARBA" id="ARBA00022475"/>
    </source>
</evidence>
<dbReference type="RefSeq" id="WP_367953176.1">
    <property type="nucleotide sequence ID" value="NZ_JBDPGJ010000002.1"/>
</dbReference>
<dbReference type="CDD" id="cd06261">
    <property type="entry name" value="TM_PBP2"/>
    <property type="match status" value="1"/>
</dbReference>
<dbReference type="PROSITE" id="PS50928">
    <property type="entry name" value="ABC_TM1"/>
    <property type="match status" value="1"/>
</dbReference>
<comment type="subcellular location">
    <subcellularLocation>
        <location evidence="1 7">Cell membrane</location>
        <topology evidence="1 7">Multi-pass membrane protein</topology>
    </subcellularLocation>
</comment>
<dbReference type="InterPro" id="IPR000515">
    <property type="entry name" value="MetI-like"/>
</dbReference>
<sequence length="260" mass="28057">MAAISLSAEHHPRRLPGRVLALQVGSFLAVWAAWEILSRSGLLYEGVVPSSFAVFGSIGEHLSDPVFYDHLGRTAYEVVLGFLIGGVAGFAVGVAFGIWPFAGLTGEPYLSYLAPTPKIIFLPIMMVLFGVGPGSKVAMAAISCFFPVAVAVYAGTKLVDPILLRVARIFKASRMQMVRYVYLPALVPFLITGARLGAGVAIAGTLIAEIKLSNKGLGFLAIQHYNFFNTDDMYAVLIIIFTMAIGINIMFNKIAARYKY</sequence>
<gene>
    <name evidence="9" type="ORF">ABGN05_06315</name>
</gene>
<keyword evidence="3" id="KW-1003">Cell membrane</keyword>
<feature type="transmembrane region" description="Helical" evidence="7">
    <location>
        <begin position="109"/>
        <end position="131"/>
    </location>
</feature>
<evidence type="ECO:0000256" key="1">
    <source>
        <dbReference type="ARBA" id="ARBA00004651"/>
    </source>
</evidence>
<dbReference type="PANTHER" id="PTHR30151">
    <property type="entry name" value="ALKANE SULFONATE ABC TRANSPORTER-RELATED, MEMBRANE SUBUNIT"/>
    <property type="match status" value="1"/>
</dbReference>
<proteinExistence type="inferred from homology"/>
<feature type="transmembrane region" description="Helical" evidence="7">
    <location>
        <begin position="41"/>
        <end position="58"/>
    </location>
</feature>
<evidence type="ECO:0000313" key="9">
    <source>
        <dbReference type="EMBL" id="MEX0405273.1"/>
    </source>
</evidence>
<keyword evidence="10" id="KW-1185">Reference proteome</keyword>
<evidence type="ECO:0000256" key="6">
    <source>
        <dbReference type="ARBA" id="ARBA00023136"/>
    </source>
</evidence>
<dbReference type="EMBL" id="JBDPGJ010000002">
    <property type="protein sequence ID" value="MEX0405273.1"/>
    <property type="molecule type" value="Genomic_DNA"/>
</dbReference>
<evidence type="ECO:0000256" key="7">
    <source>
        <dbReference type="RuleBase" id="RU363032"/>
    </source>
</evidence>
<reference evidence="9 10" key="1">
    <citation type="submission" date="2024-05" db="EMBL/GenBank/DDBJ databases">
        <authorList>
            <person name="Jiang F."/>
        </authorList>
    </citation>
    <scope>NUCLEOTIDE SEQUENCE [LARGE SCALE GENOMIC DNA]</scope>
    <source>
        <strain evidence="9 10">LZ166</strain>
    </source>
</reference>
<dbReference type="Pfam" id="PF00528">
    <property type="entry name" value="BPD_transp_1"/>
    <property type="match status" value="1"/>
</dbReference>
<comment type="similarity">
    <text evidence="7">Belongs to the binding-protein-dependent transport system permease family.</text>
</comment>
<dbReference type="Gene3D" id="1.10.3720.10">
    <property type="entry name" value="MetI-like"/>
    <property type="match status" value="1"/>
</dbReference>
<dbReference type="SUPFAM" id="SSF161098">
    <property type="entry name" value="MetI-like"/>
    <property type="match status" value="1"/>
</dbReference>
<dbReference type="Proteomes" id="UP001556692">
    <property type="component" value="Unassembled WGS sequence"/>
</dbReference>
<feature type="domain" description="ABC transmembrane type-1" evidence="8">
    <location>
        <begin position="71"/>
        <end position="251"/>
    </location>
</feature>
<keyword evidence="6 7" id="KW-0472">Membrane</keyword>
<organism evidence="9 10">
    <name type="scientific">Aquibium pacificus</name>
    <dbReference type="NCBI Taxonomy" id="3153579"/>
    <lineage>
        <taxon>Bacteria</taxon>
        <taxon>Pseudomonadati</taxon>
        <taxon>Pseudomonadota</taxon>
        <taxon>Alphaproteobacteria</taxon>
        <taxon>Hyphomicrobiales</taxon>
        <taxon>Phyllobacteriaceae</taxon>
        <taxon>Aquibium</taxon>
    </lineage>
</organism>
<evidence type="ECO:0000256" key="2">
    <source>
        <dbReference type="ARBA" id="ARBA00022448"/>
    </source>
</evidence>
<dbReference type="InterPro" id="IPR035906">
    <property type="entry name" value="MetI-like_sf"/>
</dbReference>
<keyword evidence="4 7" id="KW-0812">Transmembrane</keyword>
<dbReference type="PANTHER" id="PTHR30151:SF0">
    <property type="entry name" value="ABC TRANSPORTER PERMEASE PROTEIN MJ0413-RELATED"/>
    <property type="match status" value="1"/>
</dbReference>
<keyword evidence="5 7" id="KW-1133">Transmembrane helix</keyword>
<feature type="transmembrane region" description="Helical" evidence="7">
    <location>
        <begin position="233"/>
        <end position="251"/>
    </location>
</feature>
<feature type="transmembrane region" description="Helical" evidence="7">
    <location>
        <begin position="78"/>
        <end position="102"/>
    </location>
</feature>
<accession>A0ABV3SET9</accession>
<evidence type="ECO:0000256" key="4">
    <source>
        <dbReference type="ARBA" id="ARBA00022692"/>
    </source>
</evidence>
<evidence type="ECO:0000313" key="10">
    <source>
        <dbReference type="Proteomes" id="UP001556692"/>
    </source>
</evidence>
<feature type="transmembrane region" description="Helical" evidence="7">
    <location>
        <begin position="137"/>
        <end position="159"/>
    </location>
</feature>
<protein>
    <submittedName>
        <fullName evidence="9">ABC transporter permease</fullName>
    </submittedName>
</protein>
<feature type="transmembrane region" description="Helical" evidence="7">
    <location>
        <begin position="15"/>
        <end position="34"/>
    </location>
</feature>